<comment type="caution">
    <text evidence="1">The sequence shown here is derived from an EMBL/GenBank/DDBJ whole genome shotgun (WGS) entry which is preliminary data.</text>
</comment>
<keyword evidence="2" id="KW-1185">Reference proteome</keyword>
<dbReference type="RefSeq" id="WP_110829234.1">
    <property type="nucleotide sequence ID" value="NZ_QKLU01000003.1"/>
</dbReference>
<dbReference type="EMBL" id="QKLU01000003">
    <property type="protein sequence ID" value="PYF74559.1"/>
    <property type="molecule type" value="Genomic_DNA"/>
</dbReference>
<proteinExistence type="predicted"/>
<accession>A0A318USK0</accession>
<evidence type="ECO:0000313" key="1">
    <source>
        <dbReference type="EMBL" id="PYF74559.1"/>
    </source>
</evidence>
<organism evidence="1 2">
    <name type="scientific">Pedobacter nutrimenti</name>
    <dbReference type="NCBI Taxonomy" id="1241337"/>
    <lineage>
        <taxon>Bacteria</taxon>
        <taxon>Pseudomonadati</taxon>
        <taxon>Bacteroidota</taxon>
        <taxon>Sphingobacteriia</taxon>
        <taxon>Sphingobacteriales</taxon>
        <taxon>Sphingobacteriaceae</taxon>
        <taxon>Pedobacter</taxon>
    </lineage>
</organism>
<dbReference type="AlphaFoldDB" id="A0A318USK0"/>
<evidence type="ECO:0000313" key="2">
    <source>
        <dbReference type="Proteomes" id="UP000248198"/>
    </source>
</evidence>
<name>A0A318USK0_9SPHI</name>
<dbReference type="OrthoDB" id="768547at2"/>
<sequence>MATKINSERLKSTIASLKARFETGTIMSMNDLTDMYITGLITVLGMGYDGFINKCAAPQKFVIEDLVKMSQIFDVDINLIIKVVLNQATKNVKPKDVSHFLSSQN</sequence>
<protein>
    <submittedName>
        <fullName evidence="1">Uncharacterized protein</fullName>
    </submittedName>
</protein>
<reference evidence="1 2" key="1">
    <citation type="submission" date="2018-06" db="EMBL/GenBank/DDBJ databases">
        <title>Genomic Encyclopedia of Archaeal and Bacterial Type Strains, Phase II (KMG-II): from individual species to whole genera.</title>
        <authorList>
            <person name="Goeker M."/>
        </authorList>
    </citation>
    <scope>NUCLEOTIDE SEQUENCE [LARGE SCALE GENOMIC DNA]</scope>
    <source>
        <strain evidence="1 2">DSM 27372</strain>
    </source>
</reference>
<gene>
    <name evidence="1" type="ORF">B0O44_1034</name>
</gene>
<dbReference type="Proteomes" id="UP000248198">
    <property type="component" value="Unassembled WGS sequence"/>
</dbReference>